<name>A0AAV4WKV5_CAEEX</name>
<comment type="caution">
    <text evidence="1">The sequence shown here is derived from an EMBL/GenBank/DDBJ whole genome shotgun (WGS) entry which is preliminary data.</text>
</comment>
<dbReference type="EMBL" id="BPLR01016309">
    <property type="protein sequence ID" value="GIY82958.1"/>
    <property type="molecule type" value="Genomic_DNA"/>
</dbReference>
<protein>
    <submittedName>
        <fullName evidence="1">Uncharacterized protein</fullName>
    </submittedName>
</protein>
<evidence type="ECO:0000313" key="1">
    <source>
        <dbReference type="EMBL" id="GIY82958.1"/>
    </source>
</evidence>
<organism evidence="1 2">
    <name type="scientific">Caerostris extrusa</name>
    <name type="common">Bark spider</name>
    <name type="synonym">Caerostris bankana</name>
    <dbReference type="NCBI Taxonomy" id="172846"/>
    <lineage>
        <taxon>Eukaryota</taxon>
        <taxon>Metazoa</taxon>
        <taxon>Ecdysozoa</taxon>
        <taxon>Arthropoda</taxon>
        <taxon>Chelicerata</taxon>
        <taxon>Arachnida</taxon>
        <taxon>Araneae</taxon>
        <taxon>Araneomorphae</taxon>
        <taxon>Entelegynae</taxon>
        <taxon>Araneoidea</taxon>
        <taxon>Araneidae</taxon>
        <taxon>Caerostris</taxon>
    </lineage>
</organism>
<accession>A0AAV4WKV5</accession>
<gene>
    <name evidence="1" type="ORF">CEXT_293051</name>
</gene>
<proteinExistence type="predicted"/>
<dbReference type="Proteomes" id="UP001054945">
    <property type="component" value="Unassembled WGS sequence"/>
</dbReference>
<evidence type="ECO:0000313" key="2">
    <source>
        <dbReference type="Proteomes" id="UP001054945"/>
    </source>
</evidence>
<dbReference type="AlphaFoldDB" id="A0AAV4WKV5"/>
<keyword evidence="2" id="KW-1185">Reference proteome</keyword>
<reference evidence="1 2" key="1">
    <citation type="submission" date="2021-06" db="EMBL/GenBank/DDBJ databases">
        <title>Caerostris extrusa draft genome.</title>
        <authorList>
            <person name="Kono N."/>
            <person name="Arakawa K."/>
        </authorList>
    </citation>
    <scope>NUCLEOTIDE SEQUENCE [LARGE SCALE GENOMIC DNA]</scope>
</reference>
<sequence>MISTRKLKPSGTRQAWLRRKHSRLIFEIVPAVFSQIIAECEQADKLIFWPGLWRQSRVRPYSPRNDSKVSVVGWAHH</sequence>